<sequence>MSSLARERQARKAKSARETRKNNLSTGASEQYPTIACQPNRAREIREATARVSEGDLRSDDRSERGRSKKRWSKCAREIEKRRLE</sequence>
<feature type="compositionally biased region" description="Basic and acidic residues" evidence="1">
    <location>
        <begin position="1"/>
        <end position="21"/>
    </location>
</feature>
<keyword evidence="3" id="KW-1185">Reference proteome</keyword>
<feature type="compositionally biased region" description="Basic and acidic residues" evidence="1">
    <location>
        <begin position="41"/>
        <end position="66"/>
    </location>
</feature>
<dbReference type="Proteomes" id="UP001497516">
    <property type="component" value="Chromosome 4"/>
</dbReference>
<evidence type="ECO:0000313" key="3">
    <source>
        <dbReference type="Proteomes" id="UP001497516"/>
    </source>
</evidence>
<feature type="compositionally biased region" description="Polar residues" evidence="1">
    <location>
        <begin position="22"/>
        <end position="32"/>
    </location>
</feature>
<protein>
    <submittedName>
        <fullName evidence="2">Uncharacterized protein</fullName>
    </submittedName>
</protein>
<dbReference type="EMBL" id="OZ034817">
    <property type="protein sequence ID" value="CAL1382670.1"/>
    <property type="molecule type" value="Genomic_DNA"/>
</dbReference>
<feature type="region of interest" description="Disordered" evidence="1">
    <location>
        <begin position="1"/>
        <end position="85"/>
    </location>
</feature>
<reference evidence="2 3" key="1">
    <citation type="submission" date="2024-04" db="EMBL/GenBank/DDBJ databases">
        <authorList>
            <person name="Fracassetti M."/>
        </authorList>
    </citation>
    <scope>NUCLEOTIDE SEQUENCE [LARGE SCALE GENOMIC DNA]</scope>
</reference>
<evidence type="ECO:0000313" key="2">
    <source>
        <dbReference type="EMBL" id="CAL1382670.1"/>
    </source>
</evidence>
<accession>A0AAV2EAW2</accession>
<feature type="compositionally biased region" description="Basic and acidic residues" evidence="1">
    <location>
        <begin position="75"/>
        <end position="85"/>
    </location>
</feature>
<proteinExistence type="predicted"/>
<evidence type="ECO:0000256" key="1">
    <source>
        <dbReference type="SAM" id="MobiDB-lite"/>
    </source>
</evidence>
<name>A0AAV2EAW2_9ROSI</name>
<gene>
    <name evidence="2" type="ORF">LTRI10_LOCUS23985</name>
</gene>
<dbReference type="AlphaFoldDB" id="A0AAV2EAW2"/>
<organism evidence="2 3">
    <name type="scientific">Linum trigynum</name>
    <dbReference type="NCBI Taxonomy" id="586398"/>
    <lineage>
        <taxon>Eukaryota</taxon>
        <taxon>Viridiplantae</taxon>
        <taxon>Streptophyta</taxon>
        <taxon>Embryophyta</taxon>
        <taxon>Tracheophyta</taxon>
        <taxon>Spermatophyta</taxon>
        <taxon>Magnoliopsida</taxon>
        <taxon>eudicotyledons</taxon>
        <taxon>Gunneridae</taxon>
        <taxon>Pentapetalae</taxon>
        <taxon>rosids</taxon>
        <taxon>fabids</taxon>
        <taxon>Malpighiales</taxon>
        <taxon>Linaceae</taxon>
        <taxon>Linum</taxon>
    </lineage>
</organism>